<evidence type="ECO:0000256" key="11">
    <source>
        <dbReference type="ARBA" id="ARBA00022989"/>
    </source>
</evidence>
<keyword evidence="7" id="KW-0547">Nucleotide-binding</keyword>
<dbReference type="EMBL" id="HBUF01565225">
    <property type="protein sequence ID" value="CAG6764246.1"/>
    <property type="molecule type" value="Transcribed_RNA"/>
</dbReference>
<keyword evidence="6" id="KW-0732">Signal</keyword>
<keyword evidence="13" id="KW-0829">Tyrosine-protein kinase</keyword>
<evidence type="ECO:0000256" key="10">
    <source>
        <dbReference type="ARBA" id="ARBA00022889"/>
    </source>
</evidence>
<dbReference type="PROSITE" id="PS50011">
    <property type="entry name" value="PROTEIN_KINASE_DOM"/>
    <property type="match status" value="1"/>
</dbReference>
<dbReference type="PRINTS" id="PR00109">
    <property type="entry name" value="TYRKINASE"/>
</dbReference>
<dbReference type="PROSITE" id="PS50814">
    <property type="entry name" value="WIF"/>
    <property type="match status" value="1"/>
</dbReference>
<dbReference type="GO" id="GO:0007169">
    <property type="term" value="P:cell surface receptor protein tyrosine kinase signaling pathway"/>
    <property type="evidence" value="ECO:0007669"/>
    <property type="project" value="TreeGrafter"/>
</dbReference>
<keyword evidence="3" id="KW-0597">Phosphoprotein</keyword>
<dbReference type="GO" id="GO:0004714">
    <property type="term" value="F:transmembrane receptor protein tyrosine kinase activity"/>
    <property type="evidence" value="ECO:0007669"/>
    <property type="project" value="UniProtKB-EC"/>
</dbReference>
<reference evidence="19" key="1">
    <citation type="submission" date="2021-05" db="EMBL/GenBank/DDBJ databases">
        <authorList>
            <person name="Alioto T."/>
            <person name="Alioto T."/>
            <person name="Gomez Garrido J."/>
        </authorList>
    </citation>
    <scope>NUCLEOTIDE SEQUENCE</scope>
</reference>
<keyword evidence="5 16" id="KW-0812">Transmembrane</keyword>
<dbReference type="EMBL" id="HBUF01048775">
    <property type="protein sequence ID" value="CAG6620896.1"/>
    <property type="molecule type" value="Transcribed_RNA"/>
</dbReference>
<keyword evidence="10" id="KW-0130">Cell adhesion</keyword>
<evidence type="ECO:0000256" key="9">
    <source>
        <dbReference type="ARBA" id="ARBA00022840"/>
    </source>
</evidence>
<protein>
    <recommendedName>
        <fullName evidence="2">receptor protein-tyrosine kinase</fullName>
        <ecNumber evidence="2">2.7.10.1</ecNumber>
    </recommendedName>
</protein>
<evidence type="ECO:0000256" key="16">
    <source>
        <dbReference type="SAM" id="Phobius"/>
    </source>
</evidence>
<keyword evidence="14" id="KW-0675">Receptor</keyword>
<evidence type="ECO:0000256" key="13">
    <source>
        <dbReference type="ARBA" id="ARBA00023137"/>
    </source>
</evidence>
<dbReference type="FunFam" id="1.10.510.10:FF:000165">
    <property type="entry name" value="Tyrosine-protein kinase RYK"/>
    <property type="match status" value="1"/>
</dbReference>
<keyword evidence="9" id="KW-0067">ATP-binding</keyword>
<dbReference type="InterPro" id="IPR008266">
    <property type="entry name" value="Tyr_kinase_AS"/>
</dbReference>
<evidence type="ECO:0000259" key="18">
    <source>
        <dbReference type="PROSITE" id="PS50814"/>
    </source>
</evidence>
<evidence type="ECO:0000256" key="14">
    <source>
        <dbReference type="ARBA" id="ARBA00023170"/>
    </source>
</evidence>
<dbReference type="InterPro" id="IPR020635">
    <property type="entry name" value="Tyr_kinase_cat_dom"/>
</dbReference>
<dbReference type="EC" id="2.7.10.1" evidence="2"/>
<accession>A0A8D8MAK8</accession>
<dbReference type="EMBL" id="HBUF01192804">
    <property type="protein sequence ID" value="CAG6658956.1"/>
    <property type="molecule type" value="Transcribed_RNA"/>
</dbReference>
<dbReference type="SUPFAM" id="SSF56112">
    <property type="entry name" value="Protein kinase-like (PK-like)"/>
    <property type="match status" value="1"/>
</dbReference>
<dbReference type="Gene3D" id="3.30.200.20">
    <property type="entry name" value="Phosphorylase Kinase, domain 1"/>
    <property type="match status" value="1"/>
</dbReference>
<comment type="subcellular location">
    <subcellularLocation>
        <location evidence="1">Cell membrane</location>
        <topology evidence="1">Single-pass membrane protein</topology>
    </subcellularLocation>
</comment>
<evidence type="ECO:0000256" key="12">
    <source>
        <dbReference type="ARBA" id="ARBA00023136"/>
    </source>
</evidence>
<dbReference type="SMART" id="SM00219">
    <property type="entry name" value="TyrKc"/>
    <property type="match status" value="1"/>
</dbReference>
<sequence>MWYPVSWIVVILTILQEITFLCGRAVDANFDLFLKQEQVRKLLGLEDELYYVRNGTINYYAMNFTVPVPAHMKELEFTWQGHQKSIMYSWGVSYSSFAMNPPVFNISRQGEIPPRLETFKVTFPCTGAVSDDIKVILQLNISLPHRHGVTGLNFQRNKICLKDELPQEEILSNEIPDSNFFPPVPPPPHTTAVSQYKPGWPTVTANQDTIVRSDPPATVTFYVALGCACALILILLTTMSAVAYLRNQKPPHLESLNTSYTSAAYATNPNVFIRLDAMDTGSYDTIASFKKLPAPSSGKSAPPSPYATTCVTSYKGKTSHHVYATPIQYYASSNVSSQLPLQDPRTLDSSDKLRRLSVPRHAVTLKVLLHEGTFGRIYGGTFHDSNENQLVDVIIKTVSDEASKAQINTLLSEGTMMTGLSHNNILGIMAVSHDCQLPPLLVYPYSSKGNLKRFLINCRLRGGEKYTLITQDMVSMAIQVAVAGVYLHTQRLYHRDIATRNCVMDEHMHIKLADNALSRDIFPCDYHCLDDNENRPVKWMALESILDYEYSGASDVWSFGVFLWELITLAQQPYADIDAFELAGYLKEGYRLSQPMNCPDDLFGMMTCCWLSSPEERPTFIQILACLQEFSTALNRFI</sequence>
<dbReference type="EMBL" id="HBUF01048776">
    <property type="protein sequence ID" value="CAG6620897.1"/>
    <property type="molecule type" value="Transcribed_RNA"/>
</dbReference>
<dbReference type="EMBL" id="HBUF01192805">
    <property type="protein sequence ID" value="CAG6658957.1"/>
    <property type="molecule type" value="Transcribed_RNA"/>
</dbReference>
<dbReference type="EMBL" id="HBUF01348279">
    <property type="protein sequence ID" value="CAG6711490.1"/>
    <property type="molecule type" value="Transcribed_RNA"/>
</dbReference>
<dbReference type="EMBL" id="HBUF01192806">
    <property type="protein sequence ID" value="CAG6658958.1"/>
    <property type="molecule type" value="Transcribed_RNA"/>
</dbReference>
<evidence type="ECO:0000256" key="2">
    <source>
        <dbReference type="ARBA" id="ARBA00011902"/>
    </source>
</evidence>
<dbReference type="InterPro" id="IPR038677">
    <property type="entry name" value="WIF_sf"/>
</dbReference>
<dbReference type="GO" id="GO:0051897">
    <property type="term" value="P:positive regulation of phosphatidylinositol 3-kinase/protein kinase B signal transduction"/>
    <property type="evidence" value="ECO:0007669"/>
    <property type="project" value="TreeGrafter"/>
</dbReference>
<dbReference type="GO" id="GO:0043235">
    <property type="term" value="C:receptor complex"/>
    <property type="evidence" value="ECO:0007669"/>
    <property type="project" value="TreeGrafter"/>
</dbReference>
<dbReference type="InterPro" id="IPR001245">
    <property type="entry name" value="Ser-Thr/Tyr_kinase_cat_dom"/>
</dbReference>
<dbReference type="PANTHER" id="PTHR24416">
    <property type="entry name" value="TYROSINE-PROTEIN KINASE RECEPTOR"/>
    <property type="match status" value="1"/>
</dbReference>
<dbReference type="Gene3D" id="2.60.40.2170">
    <property type="entry name" value="Wnt, WIF domain"/>
    <property type="match status" value="1"/>
</dbReference>
<dbReference type="GO" id="GO:0007409">
    <property type="term" value="P:axonogenesis"/>
    <property type="evidence" value="ECO:0007669"/>
    <property type="project" value="TreeGrafter"/>
</dbReference>
<keyword evidence="8 19" id="KW-0418">Kinase</keyword>
<keyword evidence="15" id="KW-0325">Glycoprotein</keyword>
<evidence type="ECO:0000256" key="4">
    <source>
        <dbReference type="ARBA" id="ARBA00022679"/>
    </source>
</evidence>
<dbReference type="InterPro" id="IPR000719">
    <property type="entry name" value="Prot_kinase_dom"/>
</dbReference>
<evidence type="ECO:0000256" key="5">
    <source>
        <dbReference type="ARBA" id="ARBA00022692"/>
    </source>
</evidence>
<dbReference type="InterPro" id="IPR003306">
    <property type="entry name" value="WIF"/>
</dbReference>
<dbReference type="GO" id="GO:0007155">
    <property type="term" value="P:cell adhesion"/>
    <property type="evidence" value="ECO:0007669"/>
    <property type="project" value="UniProtKB-KW"/>
</dbReference>
<feature type="domain" description="WIF" evidence="18">
    <location>
        <begin position="32"/>
        <end position="160"/>
    </location>
</feature>
<dbReference type="AlphaFoldDB" id="A0A8D8MAK8"/>
<dbReference type="InterPro" id="IPR011009">
    <property type="entry name" value="Kinase-like_dom_sf"/>
</dbReference>
<keyword evidence="11 16" id="KW-1133">Transmembrane helix</keyword>
<dbReference type="EMBL" id="HBUF01565226">
    <property type="protein sequence ID" value="CAG6764247.1"/>
    <property type="molecule type" value="Transcribed_RNA"/>
</dbReference>
<evidence type="ECO:0000256" key="3">
    <source>
        <dbReference type="ARBA" id="ARBA00022553"/>
    </source>
</evidence>
<dbReference type="GO" id="GO:0005524">
    <property type="term" value="F:ATP binding"/>
    <property type="evidence" value="ECO:0007669"/>
    <property type="project" value="UniProtKB-KW"/>
</dbReference>
<feature type="transmembrane region" description="Helical" evidence="16">
    <location>
        <begin position="219"/>
        <end position="245"/>
    </location>
</feature>
<evidence type="ECO:0000313" key="19">
    <source>
        <dbReference type="EMBL" id="CAG6620898.1"/>
    </source>
</evidence>
<evidence type="ECO:0000256" key="6">
    <source>
        <dbReference type="ARBA" id="ARBA00022729"/>
    </source>
</evidence>
<dbReference type="GO" id="GO:0010976">
    <property type="term" value="P:positive regulation of neuron projection development"/>
    <property type="evidence" value="ECO:0007669"/>
    <property type="project" value="TreeGrafter"/>
</dbReference>
<dbReference type="EMBL" id="HBUF01048777">
    <property type="protein sequence ID" value="CAG6620898.1"/>
    <property type="molecule type" value="Transcribed_RNA"/>
</dbReference>
<evidence type="ECO:0000256" key="7">
    <source>
        <dbReference type="ARBA" id="ARBA00022741"/>
    </source>
</evidence>
<dbReference type="Pfam" id="PF07714">
    <property type="entry name" value="PK_Tyr_Ser-Thr"/>
    <property type="match status" value="1"/>
</dbReference>
<dbReference type="EMBL" id="HBUF01565224">
    <property type="protein sequence ID" value="CAG6764245.1"/>
    <property type="molecule type" value="Transcribed_RNA"/>
</dbReference>
<evidence type="ECO:0000259" key="17">
    <source>
        <dbReference type="PROSITE" id="PS50011"/>
    </source>
</evidence>
<feature type="domain" description="Protein kinase" evidence="17">
    <location>
        <begin position="363"/>
        <end position="631"/>
    </location>
</feature>
<dbReference type="Gene3D" id="1.10.510.10">
    <property type="entry name" value="Transferase(Phosphotransferase) domain 1"/>
    <property type="match status" value="1"/>
</dbReference>
<dbReference type="Pfam" id="PF02019">
    <property type="entry name" value="WIF"/>
    <property type="match status" value="1"/>
</dbReference>
<dbReference type="EMBL" id="HBUF01348277">
    <property type="protein sequence ID" value="CAG6711488.1"/>
    <property type="molecule type" value="Transcribed_RNA"/>
</dbReference>
<keyword evidence="4" id="KW-0808">Transferase</keyword>
<feature type="transmembrane region" description="Helical" evidence="16">
    <location>
        <begin position="6"/>
        <end position="26"/>
    </location>
</feature>
<keyword evidence="12 16" id="KW-0472">Membrane</keyword>
<dbReference type="PANTHER" id="PTHR24416:SF349">
    <property type="entry name" value="TYROSINE-PROTEIN KINASE RYK"/>
    <property type="match status" value="1"/>
</dbReference>
<dbReference type="InterPro" id="IPR050122">
    <property type="entry name" value="RTK"/>
</dbReference>
<dbReference type="PROSITE" id="PS00109">
    <property type="entry name" value="PROTEIN_KINASE_TYR"/>
    <property type="match status" value="1"/>
</dbReference>
<dbReference type="SMART" id="SM00469">
    <property type="entry name" value="WIF"/>
    <property type="match status" value="1"/>
</dbReference>
<dbReference type="EMBL" id="HBUF01348278">
    <property type="protein sequence ID" value="CAG6711489.1"/>
    <property type="molecule type" value="Transcribed_RNA"/>
</dbReference>
<evidence type="ECO:0000256" key="8">
    <source>
        <dbReference type="ARBA" id="ARBA00022777"/>
    </source>
</evidence>
<proteinExistence type="predicted"/>
<evidence type="ECO:0000256" key="1">
    <source>
        <dbReference type="ARBA" id="ARBA00004162"/>
    </source>
</evidence>
<dbReference type="EMBL" id="HBUF01192807">
    <property type="protein sequence ID" value="CAG6658959.1"/>
    <property type="molecule type" value="Transcribed_RNA"/>
</dbReference>
<organism evidence="19">
    <name type="scientific">Cacopsylla melanoneura</name>
    <dbReference type="NCBI Taxonomy" id="428564"/>
    <lineage>
        <taxon>Eukaryota</taxon>
        <taxon>Metazoa</taxon>
        <taxon>Ecdysozoa</taxon>
        <taxon>Arthropoda</taxon>
        <taxon>Hexapoda</taxon>
        <taxon>Insecta</taxon>
        <taxon>Pterygota</taxon>
        <taxon>Neoptera</taxon>
        <taxon>Paraneoptera</taxon>
        <taxon>Hemiptera</taxon>
        <taxon>Sternorrhyncha</taxon>
        <taxon>Psylloidea</taxon>
        <taxon>Psyllidae</taxon>
        <taxon>Psyllinae</taxon>
        <taxon>Cacopsylla</taxon>
    </lineage>
</organism>
<dbReference type="GO" id="GO:0005886">
    <property type="term" value="C:plasma membrane"/>
    <property type="evidence" value="ECO:0007669"/>
    <property type="project" value="UniProtKB-SubCell"/>
</dbReference>
<name>A0A8D8MAK8_9HEMI</name>
<evidence type="ECO:0000256" key="15">
    <source>
        <dbReference type="ARBA" id="ARBA00023180"/>
    </source>
</evidence>